<protein>
    <submittedName>
        <fullName evidence="1">Uncharacterized protein</fullName>
    </submittedName>
</protein>
<reference evidence="1 2" key="1">
    <citation type="submission" date="2024-05" db="EMBL/GenBank/DDBJ databases">
        <title>The nuclear and mitochondrial genome assemblies of Tetragonisca angustula (Apidae: Meliponini), a tiny yet remarkable pollinator in the Neotropics.</title>
        <authorList>
            <person name="Ferrari R."/>
            <person name="Ricardo P.C."/>
            <person name="Dias F.C."/>
            <person name="Araujo N.S."/>
            <person name="Soares D.O."/>
            <person name="Zhou Q.-S."/>
            <person name="Zhu C.-D."/>
            <person name="Coutinho L."/>
            <person name="Airas M.C."/>
            <person name="Batista T.M."/>
        </authorList>
    </citation>
    <scope>NUCLEOTIDE SEQUENCE [LARGE SCALE GENOMIC DNA]</scope>
    <source>
        <strain evidence="1">ASF017062</strain>
        <tissue evidence="1">Abdomen</tissue>
    </source>
</reference>
<proteinExistence type="predicted"/>
<evidence type="ECO:0000313" key="2">
    <source>
        <dbReference type="Proteomes" id="UP001432146"/>
    </source>
</evidence>
<dbReference type="Proteomes" id="UP001432146">
    <property type="component" value="Unassembled WGS sequence"/>
</dbReference>
<sequence>MNDCFLQTALVEDPAVTVCRETHRPLVAANGWALQDNMSRRKIVWKDVGRLDLSSKERWRTRERRGQMTHVI</sequence>
<dbReference type="EMBL" id="JAWNGG020000374">
    <property type="protein sequence ID" value="KAK9293755.1"/>
    <property type="molecule type" value="Genomic_DNA"/>
</dbReference>
<gene>
    <name evidence="1" type="ORF">QLX08_011374</name>
</gene>
<evidence type="ECO:0000313" key="1">
    <source>
        <dbReference type="EMBL" id="KAK9293755.1"/>
    </source>
</evidence>
<accession>A0AAW0Z8H1</accession>
<comment type="caution">
    <text evidence="1">The sequence shown here is derived from an EMBL/GenBank/DDBJ whole genome shotgun (WGS) entry which is preliminary data.</text>
</comment>
<dbReference type="AlphaFoldDB" id="A0AAW0Z8H1"/>
<keyword evidence="2" id="KW-1185">Reference proteome</keyword>
<organism evidence="1 2">
    <name type="scientific">Tetragonisca angustula</name>
    <dbReference type="NCBI Taxonomy" id="166442"/>
    <lineage>
        <taxon>Eukaryota</taxon>
        <taxon>Metazoa</taxon>
        <taxon>Ecdysozoa</taxon>
        <taxon>Arthropoda</taxon>
        <taxon>Hexapoda</taxon>
        <taxon>Insecta</taxon>
        <taxon>Pterygota</taxon>
        <taxon>Neoptera</taxon>
        <taxon>Endopterygota</taxon>
        <taxon>Hymenoptera</taxon>
        <taxon>Apocrita</taxon>
        <taxon>Aculeata</taxon>
        <taxon>Apoidea</taxon>
        <taxon>Anthophila</taxon>
        <taxon>Apidae</taxon>
        <taxon>Tetragonisca</taxon>
    </lineage>
</organism>
<name>A0AAW0Z8H1_9HYME</name>